<protein>
    <submittedName>
        <fullName evidence="2">Uncharacterized protein</fullName>
    </submittedName>
</protein>
<dbReference type="Proteomes" id="UP001497516">
    <property type="component" value="Chromosome 10"/>
</dbReference>
<name>A0AAV2CS71_9ROSI</name>
<proteinExistence type="predicted"/>
<dbReference type="EMBL" id="OZ034814">
    <property type="protein sequence ID" value="CAL1359394.1"/>
    <property type="molecule type" value="Genomic_DNA"/>
</dbReference>
<accession>A0AAV2CS71</accession>
<reference evidence="2 3" key="1">
    <citation type="submission" date="2024-04" db="EMBL/GenBank/DDBJ databases">
        <authorList>
            <person name="Fracassetti M."/>
        </authorList>
    </citation>
    <scope>NUCLEOTIDE SEQUENCE [LARGE SCALE GENOMIC DNA]</scope>
</reference>
<keyword evidence="1" id="KW-0812">Transmembrane</keyword>
<keyword evidence="1" id="KW-0472">Membrane</keyword>
<evidence type="ECO:0000256" key="1">
    <source>
        <dbReference type="SAM" id="Phobius"/>
    </source>
</evidence>
<evidence type="ECO:0000313" key="2">
    <source>
        <dbReference type="EMBL" id="CAL1359394.1"/>
    </source>
</evidence>
<dbReference type="AlphaFoldDB" id="A0AAV2CS71"/>
<gene>
    <name evidence="2" type="ORF">LTRI10_LOCUS6883</name>
</gene>
<keyword evidence="3" id="KW-1185">Reference proteome</keyword>
<evidence type="ECO:0000313" key="3">
    <source>
        <dbReference type="Proteomes" id="UP001497516"/>
    </source>
</evidence>
<feature type="transmembrane region" description="Helical" evidence="1">
    <location>
        <begin position="159"/>
        <end position="183"/>
    </location>
</feature>
<organism evidence="2 3">
    <name type="scientific">Linum trigynum</name>
    <dbReference type="NCBI Taxonomy" id="586398"/>
    <lineage>
        <taxon>Eukaryota</taxon>
        <taxon>Viridiplantae</taxon>
        <taxon>Streptophyta</taxon>
        <taxon>Embryophyta</taxon>
        <taxon>Tracheophyta</taxon>
        <taxon>Spermatophyta</taxon>
        <taxon>Magnoliopsida</taxon>
        <taxon>eudicotyledons</taxon>
        <taxon>Gunneridae</taxon>
        <taxon>Pentapetalae</taxon>
        <taxon>rosids</taxon>
        <taxon>fabids</taxon>
        <taxon>Malpighiales</taxon>
        <taxon>Linaceae</taxon>
        <taxon>Linum</taxon>
    </lineage>
</organism>
<keyword evidence="1" id="KW-1133">Transmembrane helix</keyword>
<sequence length="234" mass="25412">MSEGSLCSWIAGAQLAPFGSQAFSTSAGTSLLAIGGLCEEEDLNDDGGHVGEKSRSRSDALKTSKDLSIHGSPVPISTSWFAGLLHDLEGTRNCALVEESVLKPRLQATTDQLLHRFMPKIAEPEWYASCLCALGNSELEHKEYETSRVRRKELDWQSIFVLVVVLTIESVAGEMFFLFFQFVGSNLLFKARPLAVLGDGQHLSGGSAVMAVLRWQRDAGNRVVSEPDGGAVLR</sequence>